<organism evidence="6 7">
    <name type="scientific">Paramecium primaurelia</name>
    <dbReference type="NCBI Taxonomy" id="5886"/>
    <lineage>
        <taxon>Eukaryota</taxon>
        <taxon>Sar</taxon>
        <taxon>Alveolata</taxon>
        <taxon>Ciliophora</taxon>
        <taxon>Intramacronucleata</taxon>
        <taxon>Oligohymenophorea</taxon>
        <taxon>Peniculida</taxon>
        <taxon>Parameciidae</taxon>
        <taxon>Paramecium</taxon>
    </lineage>
</organism>
<feature type="compositionally biased region" description="Polar residues" evidence="4">
    <location>
        <begin position="206"/>
        <end position="226"/>
    </location>
</feature>
<dbReference type="PANTHER" id="PTHR23253:SF9">
    <property type="entry name" value="EUKARYOTIC TRANSLATION INITIATION FACTOR 4 GAMMA 2"/>
    <property type="match status" value="1"/>
</dbReference>
<dbReference type="GO" id="GO:0016281">
    <property type="term" value="C:eukaryotic translation initiation factor 4F complex"/>
    <property type="evidence" value="ECO:0007669"/>
    <property type="project" value="TreeGrafter"/>
</dbReference>
<feature type="domain" description="MIF4G" evidence="5">
    <location>
        <begin position="286"/>
        <end position="554"/>
    </location>
</feature>
<keyword evidence="3" id="KW-0175">Coiled coil</keyword>
<keyword evidence="7" id="KW-1185">Reference proteome</keyword>
<feature type="region of interest" description="Disordered" evidence="4">
    <location>
        <begin position="193"/>
        <end position="226"/>
    </location>
</feature>
<dbReference type="PANTHER" id="PTHR23253">
    <property type="entry name" value="EUKARYOTIC TRANSLATION INITIATION FACTOR 4 GAMMA"/>
    <property type="match status" value="1"/>
</dbReference>
<dbReference type="AlphaFoldDB" id="A0A8S1Q8M9"/>
<evidence type="ECO:0000256" key="4">
    <source>
        <dbReference type="SAM" id="MobiDB-lite"/>
    </source>
</evidence>
<proteinExistence type="predicted"/>
<feature type="compositionally biased region" description="Basic and acidic residues" evidence="4">
    <location>
        <begin position="193"/>
        <end position="205"/>
    </location>
</feature>
<evidence type="ECO:0000256" key="1">
    <source>
        <dbReference type="ARBA" id="ARBA00022540"/>
    </source>
</evidence>
<dbReference type="GO" id="GO:0003743">
    <property type="term" value="F:translation initiation factor activity"/>
    <property type="evidence" value="ECO:0007669"/>
    <property type="project" value="UniProtKB-KW"/>
</dbReference>
<dbReference type="Proteomes" id="UP000688137">
    <property type="component" value="Unassembled WGS sequence"/>
</dbReference>
<comment type="caution">
    <text evidence="6">The sequence shown here is derived from an EMBL/GenBank/DDBJ whole genome shotgun (WGS) entry which is preliminary data.</text>
</comment>
<feature type="coiled-coil region" evidence="3">
    <location>
        <begin position="570"/>
        <end position="597"/>
    </location>
</feature>
<evidence type="ECO:0000256" key="2">
    <source>
        <dbReference type="ARBA" id="ARBA00022917"/>
    </source>
</evidence>
<dbReference type="EMBL" id="CAJJDM010000153">
    <property type="protein sequence ID" value="CAD8111922.1"/>
    <property type="molecule type" value="Genomic_DNA"/>
</dbReference>
<keyword evidence="1" id="KW-0396">Initiation factor</keyword>
<dbReference type="InterPro" id="IPR003890">
    <property type="entry name" value="MIF4G-like_typ-3"/>
</dbReference>
<protein>
    <recommendedName>
        <fullName evidence="5">MIF4G domain-containing protein</fullName>
    </recommendedName>
</protein>
<reference evidence="6" key="1">
    <citation type="submission" date="2021-01" db="EMBL/GenBank/DDBJ databases">
        <authorList>
            <consortium name="Genoscope - CEA"/>
            <person name="William W."/>
        </authorList>
    </citation>
    <scope>NUCLEOTIDE SEQUENCE</scope>
</reference>
<evidence type="ECO:0000256" key="3">
    <source>
        <dbReference type="SAM" id="Coils"/>
    </source>
</evidence>
<sequence length="790" mass="93074">MFQNPIIKRELKLSTPFEPQIRQQYGQNYIPTTIQNDQNPYSQIYVPNTQNQPGIYKQGNTINSLSLNGNHNLIQNNSTTDNKINGQQPQQIVQKPKKKLVLKSTVQQSFILDQNVEKKADEDQRKLVEQKKLEDERKKNEEEQQRLLELKKPKPYSKEDLKKLVEAINDFNEYFNQDEWKILQERKHFNIKEIQIKNQPRKEGKSNTYTKTPNQNQQRNSNKPTVTVQPFDRAQIQSATETQPKIIIVRVVEDIQTKQLKDKMKSQAEDFFQTLNQTPEQREIIFKEIRYRLNQLAPDNFDMTSQNIIKLVIENKNENDSPYLEYLAQKIIEKSQTEPKYRKLYTKLCQLLIKEPQLTIQKEKQDGKAKSISLFKNQLLNQVQQVFDERKNKKEDLSHMKPEEREQYHLIRKSKIMGNVRFIGDLFLSKVLPILAVEYAIRELISDFVSQYQPNTENSEESIEGLIELLDQIGGSYKTQNTTDLDILRKELKNFFDGTTKNLEEAKGFLQKTLEKNLSIEIIMEIFNIFICKYKLSQRISMLIENVQERRNQGWKDHYSRQDQAQSAKIIQQEQEKEIIEQNYNQSKNKNKKYQAQQVLYVEKNSSSSSTTTSVQQQQQLFDQNELAIFVQGTFNMEPQQQETKLLEELKRIGVSDEAIQKFFEVFFESLLSYKLMKQNIERAQMVFELLSKIEAKEEIVKKATQKALNEDKVYDLADSPTAIDLFVDIIGYFLNESDINSLKKLYFKPQIDIEDFNDFMSKVATQLIIKYSDKEFIIKEYFGILGYQL</sequence>
<keyword evidence="2" id="KW-0648">Protein biosynthesis</keyword>
<evidence type="ECO:0000313" key="6">
    <source>
        <dbReference type="EMBL" id="CAD8111922.1"/>
    </source>
</evidence>
<dbReference type="Pfam" id="PF02854">
    <property type="entry name" value="MIF4G"/>
    <property type="match status" value="1"/>
</dbReference>
<evidence type="ECO:0000313" key="7">
    <source>
        <dbReference type="Proteomes" id="UP000688137"/>
    </source>
</evidence>
<dbReference type="GO" id="GO:0003729">
    <property type="term" value="F:mRNA binding"/>
    <property type="evidence" value="ECO:0007669"/>
    <property type="project" value="TreeGrafter"/>
</dbReference>
<dbReference type="SMART" id="SM00543">
    <property type="entry name" value="MIF4G"/>
    <property type="match status" value="1"/>
</dbReference>
<accession>A0A8S1Q8M9</accession>
<gene>
    <name evidence="6" type="ORF">PPRIM_AZ9-3.1.T1490107</name>
</gene>
<evidence type="ECO:0000259" key="5">
    <source>
        <dbReference type="SMART" id="SM00543"/>
    </source>
</evidence>
<name>A0A8S1Q8M9_PARPR</name>